<evidence type="ECO:0000313" key="1">
    <source>
        <dbReference type="EMBL" id="NNJ24645.1"/>
    </source>
</evidence>
<reference evidence="1 2" key="1">
    <citation type="journal article" date="2020" name="Syst. Appl. Microbiol.">
        <title>Alienimonas chondri sp. nov., a novel planctomycete isolated from the biofilm of the red alga Chondrus crispus.</title>
        <authorList>
            <person name="Vitorino I."/>
            <person name="Albuquerque L."/>
            <person name="Wiegand S."/>
            <person name="Kallscheuer N."/>
            <person name="da Costa M.S."/>
            <person name="Lobo-da-Cunha A."/>
            <person name="Jogler C."/>
            <person name="Lage O.M."/>
        </authorList>
    </citation>
    <scope>NUCLEOTIDE SEQUENCE [LARGE SCALE GENOMIC DNA]</scope>
    <source>
        <strain evidence="1 2">LzC2</strain>
    </source>
</reference>
<accession>A0ABX1V9G1</accession>
<dbReference type="Proteomes" id="UP000609651">
    <property type="component" value="Unassembled WGS sequence"/>
</dbReference>
<evidence type="ECO:0000313" key="2">
    <source>
        <dbReference type="Proteomes" id="UP000609651"/>
    </source>
</evidence>
<proteinExistence type="predicted"/>
<comment type="caution">
    <text evidence="1">The sequence shown here is derived from an EMBL/GenBank/DDBJ whole genome shotgun (WGS) entry which is preliminary data.</text>
</comment>
<evidence type="ECO:0008006" key="3">
    <source>
        <dbReference type="Google" id="ProtNLM"/>
    </source>
</evidence>
<keyword evidence="2" id="KW-1185">Reference proteome</keyword>
<gene>
    <name evidence="1" type="ORF">LzC2_07040</name>
</gene>
<name>A0ABX1V9G1_9PLAN</name>
<sequence length="450" mass="50495">MGVLPLERAIQDEIWSRRDNFGDLLLDLPGEGDPHTNDELPFVADLLRSVQRRRGLHKATSLCELSLFGNEVPLGFTRRRPIRADFLAHTPGESGLTVVELKRSDKTARQALTEMLAYGQWLTTRFPPMSTADIDYLLISPMNASIVREAVLHTSLFDRKTIHCLVPELGTPGDISTLKLRYWPPPDDAFGRISAQAFDAAGIGIRQIAWRGAQRVWCGDEQWERDNRPAVARRMGQVVSLAAQLMENANIHGFCFASRYPQELNLMFPNVLTIGAINPYRAARAHAWKSIVQNHGDRFDPEEHVPDAASDPLNFSNFIPGLKDDHADLSGQPLHEAETMWDMELYRLGKRVVEAALVTPGTTSVEERWSETSGMHLGAMLASPLEYGLRERFEARTTGIVRDLMIEHLTRTSSDDPLAVAEFDAPVLDSVTSIEKVLRFLEEMYETADL</sequence>
<protein>
    <recommendedName>
        <fullName evidence="3">DUF91 domain-containing protein</fullName>
    </recommendedName>
</protein>
<dbReference type="EMBL" id="WTPX01000013">
    <property type="protein sequence ID" value="NNJ24645.1"/>
    <property type="molecule type" value="Genomic_DNA"/>
</dbReference>
<organism evidence="1 2">
    <name type="scientific">Alienimonas chondri</name>
    <dbReference type="NCBI Taxonomy" id="2681879"/>
    <lineage>
        <taxon>Bacteria</taxon>
        <taxon>Pseudomonadati</taxon>
        <taxon>Planctomycetota</taxon>
        <taxon>Planctomycetia</taxon>
        <taxon>Planctomycetales</taxon>
        <taxon>Planctomycetaceae</taxon>
        <taxon>Alienimonas</taxon>
    </lineage>
</organism>